<feature type="binding site" evidence="3">
    <location>
        <position position="30"/>
    </location>
    <ligand>
        <name>Zn(2+)</name>
        <dbReference type="ChEBI" id="CHEBI:29105"/>
    </ligand>
</feature>
<keyword evidence="2 3" id="KW-0862">Zinc</keyword>
<feature type="binding site" evidence="3">
    <location>
        <position position="10"/>
    </location>
    <ligand>
        <name>Zn(2+)</name>
        <dbReference type="ChEBI" id="CHEBI:29105"/>
    </ligand>
</feature>
<dbReference type="PANTHER" id="PTHR36150:SF1">
    <property type="entry name" value="DNA GYRASE INHIBITOR YACG"/>
    <property type="match status" value="1"/>
</dbReference>
<dbReference type="Proteomes" id="UP001139333">
    <property type="component" value="Unassembled WGS sequence"/>
</dbReference>
<evidence type="ECO:0000256" key="3">
    <source>
        <dbReference type="HAMAP-Rule" id="MF_00649"/>
    </source>
</evidence>
<dbReference type="AlphaFoldDB" id="A0A9X1ZHY2"/>
<proteinExistence type="inferred from homology"/>
<keyword evidence="1 3" id="KW-0479">Metal-binding</keyword>
<organism evidence="4 5">
    <name type="scientific">Shewanella gaetbuli</name>
    <dbReference type="NCBI Taxonomy" id="220752"/>
    <lineage>
        <taxon>Bacteria</taxon>
        <taxon>Pseudomonadati</taxon>
        <taxon>Pseudomonadota</taxon>
        <taxon>Gammaproteobacteria</taxon>
        <taxon>Alteromonadales</taxon>
        <taxon>Shewanellaceae</taxon>
        <taxon>Shewanella</taxon>
    </lineage>
</organism>
<feature type="binding site" evidence="3">
    <location>
        <position position="26"/>
    </location>
    <ligand>
        <name>Zn(2+)</name>
        <dbReference type="ChEBI" id="CHEBI:29105"/>
    </ligand>
</feature>
<gene>
    <name evidence="3 4" type="primary">yacG</name>
    <name evidence="4" type="ORF">L2672_05055</name>
</gene>
<dbReference type="SUPFAM" id="SSF57716">
    <property type="entry name" value="Glucocorticoid receptor-like (DNA-binding domain)"/>
    <property type="match status" value="1"/>
</dbReference>
<evidence type="ECO:0000256" key="1">
    <source>
        <dbReference type="ARBA" id="ARBA00022723"/>
    </source>
</evidence>
<feature type="binding site" evidence="3">
    <location>
        <position position="7"/>
    </location>
    <ligand>
        <name>Zn(2+)</name>
        <dbReference type="ChEBI" id="CHEBI:29105"/>
    </ligand>
</feature>
<dbReference type="InterPro" id="IPR005584">
    <property type="entry name" value="DNA_gyrase_inhibitor_YacG"/>
</dbReference>
<protein>
    <recommendedName>
        <fullName evidence="3">DNA gyrase inhibitor YacG</fullName>
    </recommendedName>
</protein>
<comment type="cofactor">
    <cofactor evidence="3">
        <name>Zn(2+)</name>
        <dbReference type="ChEBI" id="CHEBI:29105"/>
    </cofactor>
    <text evidence="3">Binds 1 zinc ion.</text>
</comment>
<name>A0A9X1ZHY2_9GAMM</name>
<dbReference type="RefSeq" id="WP_248994746.1">
    <property type="nucleotide sequence ID" value="NZ_JAKIKP010000003.1"/>
</dbReference>
<comment type="function">
    <text evidence="3">Inhibits all the catalytic activities of DNA gyrase by preventing its interaction with DNA. Acts by binding directly to the C-terminal domain of GyrB, which probably disrupts DNA binding by the gyrase.</text>
</comment>
<dbReference type="Pfam" id="PF03884">
    <property type="entry name" value="YacG"/>
    <property type="match status" value="1"/>
</dbReference>
<dbReference type="GO" id="GO:0008657">
    <property type="term" value="F:DNA topoisomerase type II (double strand cut, ATP-hydrolyzing) inhibitor activity"/>
    <property type="evidence" value="ECO:0007669"/>
    <property type="project" value="UniProtKB-UniRule"/>
</dbReference>
<evidence type="ECO:0000313" key="4">
    <source>
        <dbReference type="EMBL" id="MCL1142058.1"/>
    </source>
</evidence>
<sequence>MSLTVNCPICQTQVNWSAEEKFKPFCSERCKLIDLGDWADEKHAIPVKTTIDPNLFSELDDIGYEEESFFKED</sequence>
<dbReference type="Gene3D" id="3.30.50.10">
    <property type="entry name" value="Erythroid Transcription Factor GATA-1, subunit A"/>
    <property type="match status" value="1"/>
</dbReference>
<dbReference type="InterPro" id="IPR013088">
    <property type="entry name" value="Znf_NHR/GATA"/>
</dbReference>
<dbReference type="GO" id="GO:0008270">
    <property type="term" value="F:zinc ion binding"/>
    <property type="evidence" value="ECO:0007669"/>
    <property type="project" value="UniProtKB-UniRule"/>
</dbReference>
<keyword evidence="5" id="KW-1185">Reference proteome</keyword>
<accession>A0A9X1ZHY2</accession>
<comment type="caution">
    <text evidence="4">The sequence shown here is derived from an EMBL/GenBank/DDBJ whole genome shotgun (WGS) entry which is preliminary data.</text>
</comment>
<evidence type="ECO:0000256" key="2">
    <source>
        <dbReference type="ARBA" id="ARBA00022833"/>
    </source>
</evidence>
<dbReference type="NCBIfam" id="NF001638">
    <property type="entry name" value="PRK00418.1"/>
    <property type="match status" value="1"/>
</dbReference>
<dbReference type="PANTHER" id="PTHR36150">
    <property type="entry name" value="DNA GYRASE INHIBITOR YACG"/>
    <property type="match status" value="1"/>
</dbReference>
<comment type="subunit">
    <text evidence="3">Interacts with GyrB.</text>
</comment>
<dbReference type="EMBL" id="JAKIKP010000003">
    <property type="protein sequence ID" value="MCL1142058.1"/>
    <property type="molecule type" value="Genomic_DNA"/>
</dbReference>
<dbReference type="GO" id="GO:0006355">
    <property type="term" value="P:regulation of DNA-templated transcription"/>
    <property type="evidence" value="ECO:0007669"/>
    <property type="project" value="InterPro"/>
</dbReference>
<evidence type="ECO:0000313" key="5">
    <source>
        <dbReference type="Proteomes" id="UP001139333"/>
    </source>
</evidence>
<reference evidence="4" key="1">
    <citation type="submission" date="2022-01" db="EMBL/GenBank/DDBJ databases">
        <title>Whole genome-based taxonomy of the Shewanellaceae.</title>
        <authorList>
            <person name="Martin-Rodriguez A.J."/>
        </authorList>
    </citation>
    <scope>NUCLEOTIDE SEQUENCE</scope>
    <source>
        <strain evidence="4">DSM 16422</strain>
    </source>
</reference>
<comment type="similarity">
    <text evidence="3">Belongs to the DNA gyrase inhibitor YacG family.</text>
</comment>
<dbReference type="HAMAP" id="MF_00649">
    <property type="entry name" value="DNA_gyrase_inhibitor_YacG"/>
    <property type="match status" value="1"/>
</dbReference>